<gene>
    <name evidence="4" type="ORF">ASPCAL02574</name>
</gene>
<dbReference type="SUPFAM" id="SSF69065">
    <property type="entry name" value="RNase III domain-like"/>
    <property type="match status" value="1"/>
</dbReference>
<dbReference type="GO" id="GO:0005654">
    <property type="term" value="C:nucleoplasm"/>
    <property type="evidence" value="ECO:0007669"/>
    <property type="project" value="TreeGrafter"/>
</dbReference>
<dbReference type="InterPro" id="IPR036389">
    <property type="entry name" value="RNase_III_sf"/>
</dbReference>
<keyword evidence="1" id="KW-0694">RNA-binding</keyword>
<evidence type="ECO:0000259" key="3">
    <source>
        <dbReference type="PROSITE" id="PS50142"/>
    </source>
</evidence>
<dbReference type="STRING" id="454130.A0A0U5GPA7"/>
<proteinExistence type="predicted"/>
<dbReference type="InterPro" id="IPR000999">
    <property type="entry name" value="RNase_III_dom"/>
</dbReference>
<reference evidence="5" key="1">
    <citation type="journal article" date="2016" name="Genome Announc.">
        <title>Draft genome sequences of fungus Aspergillus calidoustus.</title>
        <authorList>
            <person name="Horn F."/>
            <person name="Linde J."/>
            <person name="Mattern D.J."/>
            <person name="Walther G."/>
            <person name="Guthke R."/>
            <person name="Scherlach K."/>
            <person name="Martin K."/>
            <person name="Brakhage A.A."/>
            <person name="Petzke L."/>
            <person name="Valiante V."/>
        </authorList>
    </citation>
    <scope>NUCLEOTIDE SEQUENCE [LARGE SCALE GENOMIC DNA]</scope>
    <source>
        <strain evidence="5">SF006504</strain>
    </source>
</reference>
<dbReference type="OMA" id="QADMFEA"/>
<dbReference type="PROSITE" id="PS50142">
    <property type="entry name" value="RNASE_3_2"/>
    <property type="match status" value="1"/>
</dbReference>
<organism evidence="4 5">
    <name type="scientific">Aspergillus calidoustus</name>
    <dbReference type="NCBI Taxonomy" id="454130"/>
    <lineage>
        <taxon>Eukaryota</taxon>
        <taxon>Fungi</taxon>
        <taxon>Dikarya</taxon>
        <taxon>Ascomycota</taxon>
        <taxon>Pezizomycotina</taxon>
        <taxon>Eurotiomycetes</taxon>
        <taxon>Eurotiomycetidae</taxon>
        <taxon>Eurotiales</taxon>
        <taxon>Aspergillaceae</taxon>
        <taxon>Aspergillus</taxon>
        <taxon>Aspergillus subgen. Nidulantes</taxon>
    </lineage>
</organism>
<dbReference type="PANTHER" id="PTHR11207:SF0">
    <property type="entry name" value="RIBONUCLEASE 3"/>
    <property type="match status" value="1"/>
</dbReference>
<feature type="region of interest" description="Disordered" evidence="2">
    <location>
        <begin position="93"/>
        <end position="132"/>
    </location>
</feature>
<dbReference type="GO" id="GO:0034475">
    <property type="term" value="P:U4 snRNA 3'-end processing"/>
    <property type="evidence" value="ECO:0007669"/>
    <property type="project" value="TreeGrafter"/>
</dbReference>
<evidence type="ECO:0000313" key="4">
    <source>
        <dbReference type="EMBL" id="CEN60133.1"/>
    </source>
</evidence>
<dbReference type="CDD" id="cd00593">
    <property type="entry name" value="RIBOc"/>
    <property type="match status" value="1"/>
</dbReference>
<dbReference type="Proteomes" id="UP000054771">
    <property type="component" value="Unassembled WGS sequence"/>
</dbReference>
<dbReference type="SMART" id="SM00535">
    <property type="entry name" value="RIBOc"/>
    <property type="match status" value="1"/>
</dbReference>
<sequence length="366" mass="41045">MNVSQLELFPPQLLLTIHATSMDRKRKSVFSSRFTDGNPVEKIKKHSHREHDTNRVPPFHFLIEQLTKIVDKEDVKPSEDVLKAATDLSRALQRTPLPSKASANLTGIDTTIPPKLPKDHASPSQSLPPLPRITDANLEKTVFTLPAMSSDPTKTYDRLEILGDAYIELIATKLIWNRFPEIPSGRISQIRESLVKNETLAEYSTKYGLDSRTSFPQDYLNKPKRLIKTKGDLFEAYVAAIIISHPNGYSIAEDWLSQLWISKLEALDESPSHMHAKQALAKRVLRRKGFRLDYIDEKPPVQHQGTETFFIGVYLKAPGLNNKHLGSGQGLSKAAAGNKAAQRALENEDLMNEITTMRPPHGTECG</sequence>
<evidence type="ECO:0000256" key="2">
    <source>
        <dbReference type="SAM" id="MobiDB-lite"/>
    </source>
</evidence>
<dbReference type="GO" id="GO:0006364">
    <property type="term" value="P:rRNA processing"/>
    <property type="evidence" value="ECO:0007669"/>
    <property type="project" value="TreeGrafter"/>
</dbReference>
<dbReference type="EMBL" id="CDMC01000002">
    <property type="protein sequence ID" value="CEN60133.1"/>
    <property type="molecule type" value="Genomic_DNA"/>
</dbReference>
<keyword evidence="5" id="KW-1185">Reference proteome</keyword>
<feature type="domain" description="RNase III" evidence="3">
    <location>
        <begin position="132"/>
        <end position="246"/>
    </location>
</feature>
<dbReference type="GO" id="GO:0006369">
    <property type="term" value="P:termination of RNA polymerase II transcription"/>
    <property type="evidence" value="ECO:0007669"/>
    <property type="project" value="TreeGrafter"/>
</dbReference>
<dbReference type="Gene3D" id="1.10.1520.10">
    <property type="entry name" value="Ribonuclease III domain"/>
    <property type="match status" value="1"/>
</dbReference>
<dbReference type="Gene3D" id="3.30.160.20">
    <property type="match status" value="1"/>
</dbReference>
<name>A0A0U5GPA7_ASPCI</name>
<accession>A0A0U5GPA7</accession>
<dbReference type="SUPFAM" id="SSF54768">
    <property type="entry name" value="dsRNA-binding domain-like"/>
    <property type="match status" value="1"/>
</dbReference>
<dbReference type="GO" id="GO:0004525">
    <property type="term" value="F:ribonuclease III activity"/>
    <property type="evidence" value="ECO:0007669"/>
    <property type="project" value="InterPro"/>
</dbReference>
<evidence type="ECO:0000313" key="5">
    <source>
        <dbReference type="Proteomes" id="UP000054771"/>
    </source>
</evidence>
<dbReference type="OrthoDB" id="2392202at2759"/>
<dbReference type="Pfam" id="PF00636">
    <property type="entry name" value="Ribonuclease_3"/>
    <property type="match status" value="1"/>
</dbReference>
<evidence type="ECO:0000256" key="1">
    <source>
        <dbReference type="ARBA" id="ARBA00022884"/>
    </source>
</evidence>
<dbReference type="GO" id="GO:0003723">
    <property type="term" value="F:RNA binding"/>
    <property type="evidence" value="ECO:0007669"/>
    <property type="project" value="UniProtKB-KW"/>
</dbReference>
<protein>
    <recommendedName>
        <fullName evidence="3">RNase III domain-containing protein</fullName>
    </recommendedName>
</protein>
<dbReference type="PANTHER" id="PTHR11207">
    <property type="entry name" value="RIBONUCLEASE III"/>
    <property type="match status" value="1"/>
</dbReference>
<dbReference type="AlphaFoldDB" id="A0A0U5GPA7"/>